<reference evidence="1" key="1">
    <citation type="journal article" date="2021" name="PeerJ">
        <title>Extensive microbial diversity within the chicken gut microbiome revealed by metagenomics and culture.</title>
        <authorList>
            <person name="Gilroy R."/>
            <person name="Ravi A."/>
            <person name="Getino M."/>
            <person name="Pursley I."/>
            <person name="Horton D.L."/>
            <person name="Alikhan N.F."/>
            <person name="Baker D."/>
            <person name="Gharbi K."/>
            <person name="Hall N."/>
            <person name="Watson M."/>
            <person name="Adriaenssens E.M."/>
            <person name="Foster-Nyarko E."/>
            <person name="Jarju S."/>
            <person name="Secka A."/>
            <person name="Antonio M."/>
            <person name="Oren A."/>
            <person name="Chaudhuri R.R."/>
            <person name="La Ragione R."/>
            <person name="Hildebrand F."/>
            <person name="Pallen M.J."/>
        </authorList>
    </citation>
    <scope>NUCLEOTIDE SEQUENCE</scope>
    <source>
        <strain evidence="1">CHK188-4685</strain>
    </source>
</reference>
<comment type="caution">
    <text evidence="1">The sequence shown here is derived from an EMBL/GenBank/DDBJ whole genome shotgun (WGS) entry which is preliminary data.</text>
</comment>
<name>A0A9D2L9S4_9FIRM</name>
<reference evidence="1" key="2">
    <citation type="submission" date="2021-04" db="EMBL/GenBank/DDBJ databases">
        <authorList>
            <person name="Gilroy R."/>
        </authorList>
    </citation>
    <scope>NUCLEOTIDE SEQUENCE</scope>
    <source>
        <strain evidence="1">CHK188-4685</strain>
    </source>
</reference>
<sequence length="308" mass="32496">MGRIWMPGGGGGGASSDDCTLMKAAVPVGMKAVTADSDDEAMEGTLNPDTTLAASQALSGQTYLKWNPQTKLFEKNTGSMPNKGAVNYSLPINGSYTIPAGYHNGSGKVTQNVPTKGAQTYTPGTANQTIAAGQYLTGAQTILGDANLKPENIREGVIIFGKKGTVIEYKTPASMPSYEGTLTYHNGTAMINFDGNSLGITQNAFQGAQSIARFNTAVNLSGWNYINVKVSTNGRVAKVYIGISKNTNVQSFSFDTQWIGTSPNTSGYVKLNVSSFSGIYYLYIGMQTINDPGSGGSAYARNVTFSTQ</sequence>
<gene>
    <name evidence="1" type="ORF">H9716_12290</name>
</gene>
<dbReference type="Proteomes" id="UP000886804">
    <property type="component" value="Unassembled WGS sequence"/>
</dbReference>
<organism evidence="1 2">
    <name type="scientific">Candidatus Enterocloster faecavium</name>
    <dbReference type="NCBI Taxonomy" id="2838560"/>
    <lineage>
        <taxon>Bacteria</taxon>
        <taxon>Bacillati</taxon>
        <taxon>Bacillota</taxon>
        <taxon>Clostridia</taxon>
        <taxon>Lachnospirales</taxon>
        <taxon>Lachnospiraceae</taxon>
        <taxon>Enterocloster</taxon>
    </lineage>
</organism>
<evidence type="ECO:0000313" key="1">
    <source>
        <dbReference type="EMBL" id="HJB08619.1"/>
    </source>
</evidence>
<dbReference type="AlphaFoldDB" id="A0A9D2L9S4"/>
<evidence type="ECO:0000313" key="2">
    <source>
        <dbReference type="Proteomes" id="UP000886804"/>
    </source>
</evidence>
<proteinExistence type="predicted"/>
<accession>A0A9D2L9S4</accession>
<protein>
    <submittedName>
        <fullName evidence="1">Uncharacterized protein</fullName>
    </submittedName>
</protein>
<dbReference type="EMBL" id="DWYS01000145">
    <property type="protein sequence ID" value="HJB08619.1"/>
    <property type="molecule type" value="Genomic_DNA"/>
</dbReference>